<dbReference type="RefSeq" id="WP_342830395.1">
    <property type="nucleotide sequence ID" value="NZ_JBANDC010000012.1"/>
</dbReference>
<comment type="caution">
    <text evidence="8">The sequence shown here is derived from an EMBL/GenBank/DDBJ whole genome shotgun (WGS) entry which is preliminary data.</text>
</comment>
<keyword evidence="6 7" id="KW-0472">Membrane</keyword>
<dbReference type="Gene3D" id="3.40.30.60">
    <property type="entry name" value="FHIPEP family, domain 1"/>
    <property type="match status" value="1"/>
</dbReference>
<feature type="transmembrane region" description="Helical" evidence="7">
    <location>
        <begin position="244"/>
        <end position="263"/>
    </location>
</feature>
<dbReference type="PRINTS" id="PR00949">
    <property type="entry name" value="TYPE3IMAPROT"/>
</dbReference>
<dbReference type="Gene3D" id="3.40.50.12790">
    <property type="entry name" value="FHIPEP family, domain 4"/>
    <property type="match status" value="1"/>
</dbReference>
<evidence type="ECO:0000256" key="1">
    <source>
        <dbReference type="ARBA" id="ARBA00004651"/>
    </source>
</evidence>
<protein>
    <submittedName>
        <fullName evidence="8">Flagellar biosynthesis protein FlhA</fullName>
    </submittedName>
</protein>
<keyword evidence="8" id="KW-0966">Cell projection</keyword>
<feature type="transmembrane region" description="Helical" evidence="7">
    <location>
        <begin position="117"/>
        <end position="136"/>
    </location>
</feature>
<evidence type="ECO:0000256" key="3">
    <source>
        <dbReference type="ARBA" id="ARBA00022475"/>
    </source>
</evidence>
<feature type="transmembrane region" description="Helical" evidence="7">
    <location>
        <begin position="21"/>
        <end position="39"/>
    </location>
</feature>
<dbReference type="PANTHER" id="PTHR30161:SF1">
    <property type="entry name" value="FLAGELLAR BIOSYNTHESIS PROTEIN FLHA-RELATED"/>
    <property type="match status" value="1"/>
</dbReference>
<keyword evidence="9" id="KW-1185">Reference proteome</keyword>
<dbReference type="PROSITE" id="PS00994">
    <property type="entry name" value="FHIPEP"/>
    <property type="match status" value="1"/>
</dbReference>
<dbReference type="PANTHER" id="PTHR30161">
    <property type="entry name" value="FLAGELLAR EXPORT PROTEIN, MEMBRANE FLHA SUBUNIT-RELATED"/>
    <property type="match status" value="1"/>
</dbReference>
<dbReference type="InterPro" id="IPR042193">
    <property type="entry name" value="FHIPEP_3"/>
</dbReference>
<dbReference type="InterPro" id="IPR025505">
    <property type="entry name" value="FHIPEP_CS"/>
</dbReference>
<comment type="similarity">
    <text evidence="2">Belongs to the FHIPEP (flagella/HR/invasion proteins export pore) family.</text>
</comment>
<dbReference type="Pfam" id="PF00771">
    <property type="entry name" value="FHIPEP"/>
    <property type="match status" value="1"/>
</dbReference>
<keyword evidence="5 7" id="KW-1133">Transmembrane helix</keyword>
<keyword evidence="4 7" id="KW-0812">Transmembrane</keyword>
<evidence type="ECO:0000313" key="9">
    <source>
        <dbReference type="Proteomes" id="UP001495910"/>
    </source>
</evidence>
<evidence type="ECO:0000256" key="4">
    <source>
        <dbReference type="ARBA" id="ARBA00022692"/>
    </source>
</evidence>
<accession>A0ABU9PYM8</accession>
<evidence type="ECO:0000256" key="5">
    <source>
        <dbReference type="ARBA" id="ARBA00022989"/>
    </source>
</evidence>
<gene>
    <name evidence="8" type="ORF">V8G57_17135</name>
</gene>
<dbReference type="Gene3D" id="1.10.8.540">
    <property type="entry name" value="FHIPEP family, domain 3"/>
    <property type="match status" value="1"/>
</dbReference>
<keyword evidence="3" id="KW-1003">Cell membrane</keyword>
<keyword evidence="8" id="KW-0282">Flagellum</keyword>
<dbReference type="InterPro" id="IPR042196">
    <property type="entry name" value="FHIPEP_4"/>
</dbReference>
<feature type="transmembrane region" description="Helical" evidence="7">
    <location>
        <begin position="203"/>
        <end position="224"/>
    </location>
</feature>
<dbReference type="Proteomes" id="UP001495910">
    <property type="component" value="Unassembled WGS sequence"/>
</dbReference>
<feature type="transmembrane region" description="Helical" evidence="7">
    <location>
        <begin position="76"/>
        <end position="97"/>
    </location>
</feature>
<dbReference type="InterPro" id="IPR042194">
    <property type="entry name" value="FHIPEP_1"/>
</dbReference>
<sequence length="676" mass="73169">MTTNNSISGRLRKIVERFGDHLPIFAVLGVLCLIIFPLPTPVLDVALALNLTLSVLILALSIYVPHALHLSTFPTLLLVTTLFRLGLNIASTRQILLNGYAGEIITTFGRLVVGGNVIVGFVVFIIIAIIQFVVIAKGSDRVAEVGARFSLDALPGKQMAIDADLRAGMLTKADALERRRQLEQTSQFYGAMDGASKFVKGDAVAGLLIALINVIGGILIGSAVNGHPLAETARLYTVLTVGDGLVSQIPSLLISFAAGILITRVASIDSDTSVGADIGRQIAAQPKAMMAAAVVAVVFAMVPGFPLFAFLGLGVLLATAALLIPRLRVTGNSKAQLNQHWARRDGSTPGDVGMSLPLHVRVAPALLNRFSALELDRRLLALRERFRESGVPYPGLRLSGDSTLEVNYYAIDIDEVMIAQGSIVPTVESKIGGAMQRVTRSAASSESAAGIEQIVSGEAELIDAVTQLVCRKPWHFLGIQETSYLQEGLSRHFPQLVQLLSEKIPLFLLRDVLVELLKSNISIRNLRAIAEGLTKGTTHASDFDGLVAAARNALASQISNVWCDVNKSLSLVVLSPALEAFLRRKLIVSDRGRRIDVDLNEHQRFSLRIMDGMRDVWQQHQNAVLITGHDLRSSVEELLRNSDMRTTILAVDEISDDVSYRIVHTIEFDDISTESE</sequence>
<comment type="subcellular location">
    <subcellularLocation>
        <location evidence="1">Cell membrane</location>
        <topology evidence="1">Multi-pass membrane protein</topology>
    </subcellularLocation>
</comment>
<evidence type="ECO:0000256" key="2">
    <source>
        <dbReference type="ARBA" id="ARBA00008835"/>
    </source>
</evidence>
<proteinExistence type="inferred from homology"/>
<evidence type="ECO:0000256" key="7">
    <source>
        <dbReference type="SAM" id="Phobius"/>
    </source>
</evidence>
<organism evidence="8 9">
    <name type="scientific">Collimonas rhizosphaerae</name>
    <dbReference type="NCBI Taxonomy" id="3126357"/>
    <lineage>
        <taxon>Bacteria</taxon>
        <taxon>Pseudomonadati</taxon>
        <taxon>Pseudomonadota</taxon>
        <taxon>Betaproteobacteria</taxon>
        <taxon>Burkholderiales</taxon>
        <taxon>Oxalobacteraceae</taxon>
        <taxon>Collimonas</taxon>
    </lineage>
</organism>
<name>A0ABU9PYM8_9BURK</name>
<evidence type="ECO:0000313" key="8">
    <source>
        <dbReference type="EMBL" id="MEM4989118.1"/>
    </source>
</evidence>
<keyword evidence="8" id="KW-0969">Cilium</keyword>
<dbReference type="InterPro" id="IPR001712">
    <property type="entry name" value="T3SS_FHIPEP"/>
</dbReference>
<dbReference type="EMBL" id="JBANDC010000012">
    <property type="protein sequence ID" value="MEM4989118.1"/>
    <property type="molecule type" value="Genomic_DNA"/>
</dbReference>
<evidence type="ECO:0000256" key="6">
    <source>
        <dbReference type="ARBA" id="ARBA00023136"/>
    </source>
</evidence>
<feature type="transmembrane region" description="Helical" evidence="7">
    <location>
        <begin position="45"/>
        <end position="64"/>
    </location>
</feature>
<dbReference type="PIRSF" id="PIRSF005419">
    <property type="entry name" value="FlhA"/>
    <property type="match status" value="1"/>
</dbReference>
<feature type="transmembrane region" description="Helical" evidence="7">
    <location>
        <begin position="284"/>
        <end position="301"/>
    </location>
</feature>
<reference evidence="8 9" key="1">
    <citation type="submission" date="2024-02" db="EMBL/GenBank/DDBJ databases">
        <title>Draft genome sequence of Collimonas sp. strain H4R21, an effective mineral-weathering bacterial strain isolated from the beech rhizosphere.</title>
        <authorList>
            <person name="Morin E."/>
            <person name="Uroz S."/>
            <person name="Leveau J.H.J."/>
            <person name="Kumar R."/>
            <person name="Rey M.W."/>
            <person name="Pham J."/>
        </authorList>
    </citation>
    <scope>NUCLEOTIDE SEQUENCE [LARGE SCALE GENOMIC DNA]</scope>
    <source>
        <strain evidence="8 9">H4R21</strain>
    </source>
</reference>